<dbReference type="CDD" id="cd08066">
    <property type="entry name" value="MPN_AMSH_like"/>
    <property type="match status" value="1"/>
</dbReference>
<evidence type="ECO:0000256" key="2">
    <source>
        <dbReference type="ARBA" id="ARBA00010981"/>
    </source>
</evidence>
<dbReference type="OMA" id="MKFMTLF"/>
<gene>
    <name evidence="12" type="ORF">HERILL_LOCUS12941</name>
</gene>
<dbReference type="GO" id="GO:0016020">
    <property type="term" value="C:membrane"/>
    <property type="evidence" value="ECO:0007669"/>
    <property type="project" value="TreeGrafter"/>
</dbReference>
<dbReference type="GO" id="GO:0140492">
    <property type="term" value="F:metal-dependent deubiquitinase activity"/>
    <property type="evidence" value="ECO:0007669"/>
    <property type="project" value="InterPro"/>
</dbReference>
<evidence type="ECO:0000256" key="9">
    <source>
        <dbReference type="SAM" id="Coils"/>
    </source>
</evidence>
<proteinExistence type="inferred from homology"/>
<evidence type="ECO:0000313" key="12">
    <source>
        <dbReference type="EMBL" id="CAD7090462.1"/>
    </source>
</evidence>
<dbReference type="SUPFAM" id="SSF102712">
    <property type="entry name" value="JAB1/MPN domain"/>
    <property type="match status" value="1"/>
</dbReference>
<dbReference type="OrthoDB" id="3640at2759"/>
<name>A0A7R8V1M6_HERIL</name>
<dbReference type="Gene3D" id="3.40.140.10">
    <property type="entry name" value="Cytidine Deaminase, domain 2"/>
    <property type="match status" value="1"/>
</dbReference>
<keyword evidence="9" id="KW-0175">Coiled coil</keyword>
<evidence type="ECO:0000259" key="11">
    <source>
        <dbReference type="PROSITE" id="PS50249"/>
    </source>
</evidence>
<feature type="coiled-coil region" evidence="9">
    <location>
        <begin position="114"/>
        <end position="149"/>
    </location>
</feature>
<comment type="cofactor">
    <cofactor evidence="1">
        <name>Zn(2+)</name>
        <dbReference type="ChEBI" id="CHEBI:29105"/>
    </cofactor>
</comment>
<accession>A0A7R8V1M6</accession>
<dbReference type="PANTHER" id="PTHR12947">
    <property type="entry name" value="AMSH-LIKE PROTEASE"/>
    <property type="match status" value="1"/>
</dbReference>
<sequence>MSKVANYTAMGIVEPQARIRHLATYGNMVNVDANIPIRRYYRSGMEMVRMANVYLSEGNHENAYILYIKFMTLFLERVQSHPEYKSVPASTKQPIQAKLKEVLPVTEKLKVKLLDRYQKEYAQFLANKEAEKARELERAKEALKEKQNTVISPDALRIEADPTVQPTAPDMSLLDQVVYPNDFPGSSNRNNVPSTGLLLPDNDKKTPRPAFDRSQKPSNESLIEGALRTVIIPQDTMSKFLNIANKNTNNNIETCGILAGSLSHNRLTITHVIVPKQHGTADSCTTTNEEEIFDIQDQQNLITLGWIHTHPSQTAFLSSVDLHTHCSYQMMMPEAVAVVCAPKYQETGFFCLTPNYGLDFIAQCRLQGFHPHPNDPPLFMEAPHIFIDEKSKIELIDLRR</sequence>
<dbReference type="AlphaFoldDB" id="A0A7R8V1M6"/>
<dbReference type="InParanoid" id="A0A7R8V1M6"/>
<evidence type="ECO:0000256" key="7">
    <source>
        <dbReference type="ARBA" id="ARBA00022833"/>
    </source>
</evidence>
<organism evidence="12 13">
    <name type="scientific">Hermetia illucens</name>
    <name type="common">Black soldier fly</name>
    <dbReference type="NCBI Taxonomy" id="343691"/>
    <lineage>
        <taxon>Eukaryota</taxon>
        <taxon>Metazoa</taxon>
        <taxon>Ecdysozoa</taxon>
        <taxon>Arthropoda</taxon>
        <taxon>Hexapoda</taxon>
        <taxon>Insecta</taxon>
        <taxon>Pterygota</taxon>
        <taxon>Neoptera</taxon>
        <taxon>Endopterygota</taxon>
        <taxon>Diptera</taxon>
        <taxon>Brachycera</taxon>
        <taxon>Stratiomyomorpha</taxon>
        <taxon>Stratiomyidae</taxon>
        <taxon>Hermetiinae</taxon>
        <taxon>Hermetia</taxon>
    </lineage>
</organism>
<dbReference type="PANTHER" id="PTHR12947:SF13">
    <property type="entry name" value="FI19924P1"/>
    <property type="match status" value="1"/>
</dbReference>
<feature type="domain" description="MPN" evidence="11">
    <location>
        <begin position="229"/>
        <end position="358"/>
    </location>
</feature>
<dbReference type="PROSITE" id="PS50249">
    <property type="entry name" value="MPN"/>
    <property type="match status" value="1"/>
</dbReference>
<dbReference type="SMART" id="SM00232">
    <property type="entry name" value="JAB_MPN"/>
    <property type="match status" value="1"/>
</dbReference>
<evidence type="ECO:0000256" key="8">
    <source>
        <dbReference type="ARBA" id="ARBA00023049"/>
    </source>
</evidence>
<dbReference type="Pfam" id="PF01398">
    <property type="entry name" value="JAB"/>
    <property type="match status" value="1"/>
</dbReference>
<keyword evidence="13" id="KW-1185">Reference proteome</keyword>
<evidence type="ECO:0000256" key="5">
    <source>
        <dbReference type="ARBA" id="ARBA00022786"/>
    </source>
</evidence>
<dbReference type="EMBL" id="LR899013">
    <property type="protein sequence ID" value="CAD7090462.1"/>
    <property type="molecule type" value="Genomic_DNA"/>
</dbReference>
<evidence type="ECO:0000256" key="4">
    <source>
        <dbReference type="ARBA" id="ARBA00022723"/>
    </source>
</evidence>
<reference evidence="12 13" key="1">
    <citation type="submission" date="2020-11" db="EMBL/GenBank/DDBJ databases">
        <authorList>
            <person name="Wallbank WR R."/>
            <person name="Pardo Diaz C."/>
            <person name="Kozak K."/>
            <person name="Martin S."/>
            <person name="Jiggins C."/>
            <person name="Moest M."/>
            <person name="Warren A I."/>
            <person name="Generalovic N T."/>
            <person name="Byers J.R.P. K."/>
            <person name="Montejo-Kovacevich G."/>
            <person name="Yen C E."/>
        </authorList>
    </citation>
    <scope>NUCLEOTIDE SEQUENCE [LARGE SCALE GENOMIC DNA]</scope>
</reference>
<evidence type="ECO:0000313" key="13">
    <source>
        <dbReference type="Proteomes" id="UP000594454"/>
    </source>
</evidence>
<dbReference type="Proteomes" id="UP000594454">
    <property type="component" value="Chromosome 5"/>
</dbReference>
<dbReference type="GO" id="GO:0070536">
    <property type="term" value="P:protein K63-linked deubiquitination"/>
    <property type="evidence" value="ECO:0007669"/>
    <property type="project" value="InterPro"/>
</dbReference>
<evidence type="ECO:0000256" key="10">
    <source>
        <dbReference type="SAM" id="MobiDB-lite"/>
    </source>
</evidence>
<dbReference type="FunFam" id="3.40.140.10:FF:000010">
    <property type="entry name" value="AMSH-like protease isoform X1"/>
    <property type="match status" value="1"/>
</dbReference>
<protein>
    <recommendedName>
        <fullName evidence="11">MPN domain-containing protein</fullName>
    </recommendedName>
</protein>
<feature type="compositionally biased region" description="Polar residues" evidence="10">
    <location>
        <begin position="184"/>
        <end position="194"/>
    </location>
</feature>
<keyword evidence="7" id="KW-0862">Zinc</keyword>
<comment type="similarity">
    <text evidence="2">Belongs to the peptidase M67C family.</text>
</comment>
<feature type="region of interest" description="Disordered" evidence="10">
    <location>
        <begin position="182"/>
        <end position="219"/>
    </location>
</feature>
<dbReference type="GO" id="GO:0061578">
    <property type="term" value="F:K63-linked deubiquitinase activity"/>
    <property type="evidence" value="ECO:0007669"/>
    <property type="project" value="InterPro"/>
</dbReference>
<evidence type="ECO:0000256" key="3">
    <source>
        <dbReference type="ARBA" id="ARBA00022670"/>
    </source>
</evidence>
<feature type="compositionally biased region" description="Basic and acidic residues" evidence="10">
    <location>
        <begin position="201"/>
        <end position="215"/>
    </location>
</feature>
<keyword evidence="6" id="KW-0378">Hydrolase</keyword>
<dbReference type="Pfam" id="PF08969">
    <property type="entry name" value="USP8_dimer"/>
    <property type="match status" value="1"/>
</dbReference>
<keyword evidence="8" id="KW-0482">Metalloprotease</keyword>
<dbReference type="InterPro" id="IPR015063">
    <property type="entry name" value="USP8_dimer"/>
</dbReference>
<keyword evidence="4" id="KW-0479">Metal-binding</keyword>
<dbReference type="GO" id="GO:0046872">
    <property type="term" value="F:metal ion binding"/>
    <property type="evidence" value="ECO:0007669"/>
    <property type="project" value="UniProtKB-KW"/>
</dbReference>
<keyword evidence="5" id="KW-0833">Ubl conjugation pathway</keyword>
<dbReference type="Gene3D" id="1.20.58.80">
    <property type="entry name" value="Phosphotransferase system, lactose/cellobiose-type IIA subunit"/>
    <property type="match status" value="1"/>
</dbReference>
<evidence type="ECO:0000256" key="6">
    <source>
        <dbReference type="ARBA" id="ARBA00022801"/>
    </source>
</evidence>
<evidence type="ECO:0000256" key="1">
    <source>
        <dbReference type="ARBA" id="ARBA00001947"/>
    </source>
</evidence>
<dbReference type="SUPFAM" id="SSF140856">
    <property type="entry name" value="USP8 N-terminal domain-like"/>
    <property type="match status" value="1"/>
</dbReference>
<dbReference type="GO" id="GO:0006508">
    <property type="term" value="P:proteolysis"/>
    <property type="evidence" value="ECO:0007669"/>
    <property type="project" value="UniProtKB-KW"/>
</dbReference>
<dbReference type="GO" id="GO:0005768">
    <property type="term" value="C:endosome"/>
    <property type="evidence" value="ECO:0007669"/>
    <property type="project" value="TreeGrafter"/>
</dbReference>
<dbReference type="InterPro" id="IPR037518">
    <property type="entry name" value="MPN"/>
</dbReference>
<dbReference type="InterPro" id="IPR000555">
    <property type="entry name" value="JAMM/MPN+_dom"/>
</dbReference>
<keyword evidence="3" id="KW-0645">Protease</keyword>
<dbReference type="InterPro" id="IPR044098">
    <property type="entry name" value="STAMBP/STALP-like_MPN"/>
</dbReference>
<dbReference type="FunCoup" id="A0A7R8V1M6">
    <property type="interactions" value="1457"/>
</dbReference>